<organism evidence="1 2">
    <name type="scientific">Rhododendron griersonianum</name>
    <dbReference type="NCBI Taxonomy" id="479676"/>
    <lineage>
        <taxon>Eukaryota</taxon>
        <taxon>Viridiplantae</taxon>
        <taxon>Streptophyta</taxon>
        <taxon>Embryophyta</taxon>
        <taxon>Tracheophyta</taxon>
        <taxon>Spermatophyta</taxon>
        <taxon>Magnoliopsida</taxon>
        <taxon>eudicotyledons</taxon>
        <taxon>Gunneridae</taxon>
        <taxon>Pentapetalae</taxon>
        <taxon>asterids</taxon>
        <taxon>Ericales</taxon>
        <taxon>Ericaceae</taxon>
        <taxon>Ericoideae</taxon>
        <taxon>Rhodoreae</taxon>
        <taxon>Rhododendron</taxon>
    </lineage>
</organism>
<evidence type="ECO:0000313" key="2">
    <source>
        <dbReference type="Proteomes" id="UP000823749"/>
    </source>
</evidence>
<dbReference type="AlphaFoldDB" id="A0AAV6JJX0"/>
<keyword evidence="2" id="KW-1185">Reference proteome</keyword>
<comment type="caution">
    <text evidence="1">The sequence shown here is derived from an EMBL/GenBank/DDBJ whole genome shotgun (WGS) entry which is preliminary data.</text>
</comment>
<sequence length="68" mass="7583">MRVRSSCTGWYVGDAHSCKFVFEVGCRRCDARDLDLNSDLKTYSNGLENLGMPLLWNSAIEGGSIRIP</sequence>
<evidence type="ECO:0000313" key="1">
    <source>
        <dbReference type="EMBL" id="KAG5540968.1"/>
    </source>
</evidence>
<dbReference type="EMBL" id="JACTNZ010000007">
    <property type="protein sequence ID" value="KAG5540968.1"/>
    <property type="molecule type" value="Genomic_DNA"/>
</dbReference>
<name>A0AAV6JJX0_9ERIC</name>
<protein>
    <submittedName>
        <fullName evidence="1">Uncharacterized protein</fullName>
    </submittedName>
</protein>
<dbReference type="Proteomes" id="UP000823749">
    <property type="component" value="Chromosome 7"/>
</dbReference>
<accession>A0AAV6JJX0</accession>
<gene>
    <name evidence="1" type="ORF">RHGRI_021006</name>
</gene>
<reference evidence="1" key="1">
    <citation type="submission" date="2020-08" db="EMBL/GenBank/DDBJ databases">
        <title>Plant Genome Project.</title>
        <authorList>
            <person name="Zhang R.-G."/>
        </authorList>
    </citation>
    <scope>NUCLEOTIDE SEQUENCE</scope>
    <source>
        <strain evidence="1">WSP0</strain>
        <tissue evidence="1">Leaf</tissue>
    </source>
</reference>
<proteinExistence type="predicted"/>